<comment type="caution">
    <text evidence="3">The sequence shown here is derived from an EMBL/GenBank/DDBJ whole genome shotgun (WGS) entry which is preliminary data.</text>
</comment>
<evidence type="ECO:0000259" key="2">
    <source>
        <dbReference type="PROSITE" id="PS51126"/>
    </source>
</evidence>
<feature type="compositionally biased region" description="Basic and acidic residues" evidence="1">
    <location>
        <begin position="501"/>
        <end position="523"/>
    </location>
</feature>
<evidence type="ECO:0000313" key="3">
    <source>
        <dbReference type="EMBL" id="KAL3233812.1"/>
    </source>
</evidence>
<organism evidence="3 4">
    <name type="scientific">Nakaseomyces bracarensis</name>
    <dbReference type="NCBI Taxonomy" id="273131"/>
    <lineage>
        <taxon>Eukaryota</taxon>
        <taxon>Fungi</taxon>
        <taxon>Dikarya</taxon>
        <taxon>Ascomycota</taxon>
        <taxon>Saccharomycotina</taxon>
        <taxon>Saccharomycetes</taxon>
        <taxon>Saccharomycetales</taxon>
        <taxon>Saccharomycetaceae</taxon>
        <taxon>Nakaseomyces</taxon>
    </lineage>
</organism>
<name>A0ABR4NYM6_9SACH</name>
<dbReference type="InterPro" id="IPR036770">
    <property type="entry name" value="Ankyrin_rpt-contain_sf"/>
</dbReference>
<dbReference type="SMART" id="SM01132">
    <property type="entry name" value="DIL"/>
    <property type="match status" value="1"/>
</dbReference>
<protein>
    <recommendedName>
        <fullName evidence="2">Dilute domain-containing protein</fullName>
    </recommendedName>
</protein>
<evidence type="ECO:0000313" key="4">
    <source>
        <dbReference type="Proteomes" id="UP001623330"/>
    </source>
</evidence>
<keyword evidence="4" id="KW-1185">Reference proteome</keyword>
<dbReference type="PROSITE" id="PS51126">
    <property type="entry name" value="DILUTE"/>
    <property type="match status" value="1"/>
</dbReference>
<dbReference type="SUPFAM" id="SSF48403">
    <property type="entry name" value="Ankyrin repeat"/>
    <property type="match status" value="1"/>
</dbReference>
<sequence length="902" mass="104569">MDNIWDDSPPGGAPGLEREVDQHRELKLDLDIDGNGDSSAKDKAEVVRRAVDTYLAGGKGGDMFELVQLVSDETRGEEFTTFKTLLEGVQDVNDKSVLGVPLLHLTIIYDRASYIEFLYQKARSQLDFNLYDDLVGYTPLMWCFLMERTDCCTELFTWSSEIDFQKTSRDERITAWEMISPVSSFHMFLEQNNMLQYQKIPQYNEKLLNNNKSSEGGLDEQALRNIDLHIAGMSLAGSKEGQDIFASEEPETRHDVMFGTERESNGLYEEFDFSKLQPNQYLEFEEFDITQLLNILESLPKREPHLTTYAAAFIFQLVRYAEHKKKNPQLVHTILSLSMTRILSSITTETDMSQENADAAFSSGDIVLQSYWLGVLTFLYYYLTRDESFFKKYPAILQELINTIHAVIIELTLSIHSRLTSLIQPTLLSYTTISDVKQTLYKRDWNFFKKRRHQKMMQKQKKLQEEQERMDALGETVEENKEKTEDEPKDKKSKRKSFFQKKRDSKEFHPTKSNETKDENASINEHDMFYDTEIIKHLYPPSMEEQMKPSPMKIVQIFGALMYVLNLHQIHPVFQQQCMSLAIQWFSINLFNQILKDKKKKSLSRAHAIQIRLNLSTFESWAKNNDLQVPKPQMIDDFMWERFPYTLVEDVANIDLSQPPLKNVATVKKVDKTASGDLPIVYDTDNSLFFYQSLHRIVQIHMEPVFQLLQWLQVATTLDTEDVLNSTMELLPRLTPAQLLKVVDKYSYEVDESKFSSKLRKKLSTLAKSVNNKESAYLQERVVSILTLPTVPEMTDIFARGPGHESYQPLLPISIQDDVYEIHSENVKLRQNHLDYYLSSHNNSDEENEANVEENSNDLINMDSHQNENYTPEDISSNYLAADSTQNAPAWSATEEFEENPW</sequence>
<reference evidence="3 4" key="1">
    <citation type="submission" date="2024-05" db="EMBL/GenBank/DDBJ databases">
        <title>Long read based assembly of the Candida bracarensis genome reveals expanded adhesin content.</title>
        <authorList>
            <person name="Marcet-Houben M."/>
            <person name="Ksiezopolska E."/>
            <person name="Gabaldon T."/>
        </authorList>
    </citation>
    <scope>NUCLEOTIDE SEQUENCE [LARGE SCALE GENOMIC DNA]</scope>
    <source>
        <strain evidence="3 4">CBM6</strain>
    </source>
</reference>
<dbReference type="InterPro" id="IPR052072">
    <property type="entry name" value="Vascular_dev_regulator"/>
</dbReference>
<feature type="region of interest" description="Disordered" evidence="1">
    <location>
        <begin position="456"/>
        <end position="523"/>
    </location>
</feature>
<proteinExistence type="predicted"/>
<accession>A0ABR4NYM6</accession>
<dbReference type="EMBL" id="JBEVYD010000004">
    <property type="protein sequence ID" value="KAL3233812.1"/>
    <property type="molecule type" value="Genomic_DNA"/>
</dbReference>
<gene>
    <name evidence="3" type="ORF">RNJ44_03852</name>
</gene>
<evidence type="ECO:0000256" key="1">
    <source>
        <dbReference type="SAM" id="MobiDB-lite"/>
    </source>
</evidence>
<dbReference type="PANTHER" id="PTHR16027">
    <property type="entry name" value="DILUTE DOMAIN-CONTAINING PROTEIN YPR089W"/>
    <property type="match status" value="1"/>
</dbReference>
<dbReference type="InterPro" id="IPR002710">
    <property type="entry name" value="Dilute_dom"/>
</dbReference>
<dbReference type="Proteomes" id="UP001623330">
    <property type="component" value="Unassembled WGS sequence"/>
</dbReference>
<dbReference type="PANTHER" id="PTHR16027:SF6">
    <property type="entry name" value="DILUTE DOMAIN-CONTAINING PROTEIN"/>
    <property type="match status" value="1"/>
</dbReference>
<feature type="domain" description="Dilute" evidence="2">
    <location>
        <begin position="340"/>
        <end position="769"/>
    </location>
</feature>
<feature type="compositionally biased region" description="Basic residues" evidence="1">
    <location>
        <begin position="491"/>
        <end position="500"/>
    </location>
</feature>
<dbReference type="Pfam" id="PF01843">
    <property type="entry name" value="DIL"/>
    <property type="match status" value="2"/>
</dbReference>
<feature type="compositionally biased region" description="Basic and acidic residues" evidence="1">
    <location>
        <begin position="462"/>
        <end position="490"/>
    </location>
</feature>